<dbReference type="OrthoDB" id="68437at2759"/>
<dbReference type="PANTHER" id="PTHR15977">
    <property type="entry name" value="CILIA- AND FLAGELLA-ASSOCIATED PROTEIN 46"/>
    <property type="match status" value="1"/>
</dbReference>
<feature type="compositionally biased region" description="Basic and acidic residues" evidence="1">
    <location>
        <begin position="2276"/>
        <end position="2287"/>
    </location>
</feature>
<evidence type="ECO:0000313" key="2">
    <source>
        <dbReference type="Proteomes" id="UP000248480"/>
    </source>
</evidence>
<dbReference type="InterPro" id="IPR039586">
    <property type="entry name" value="CFAP46"/>
</dbReference>
<dbReference type="GO" id="GO:0035082">
    <property type="term" value="P:axoneme assembly"/>
    <property type="evidence" value="ECO:0007669"/>
    <property type="project" value="InterPro"/>
</dbReference>
<evidence type="ECO:0000313" key="3">
    <source>
        <dbReference type="RefSeq" id="XP_004375045.1"/>
    </source>
</evidence>
<feature type="region of interest" description="Disordered" evidence="1">
    <location>
        <begin position="1971"/>
        <end position="2004"/>
    </location>
</feature>
<feature type="compositionally biased region" description="Basic and acidic residues" evidence="1">
    <location>
        <begin position="2342"/>
        <end position="2356"/>
    </location>
</feature>
<feature type="region of interest" description="Disordered" evidence="1">
    <location>
        <begin position="2726"/>
        <end position="2745"/>
    </location>
</feature>
<feature type="compositionally biased region" description="Basic and acidic residues" evidence="1">
    <location>
        <begin position="1994"/>
        <end position="2004"/>
    </location>
</feature>
<feature type="compositionally biased region" description="Basic and acidic residues" evidence="1">
    <location>
        <begin position="3160"/>
        <end position="3169"/>
    </location>
</feature>
<dbReference type="STRING" id="127582.A0A2Y9DIH4"/>
<feature type="region of interest" description="Disordered" evidence="1">
    <location>
        <begin position="1394"/>
        <end position="1413"/>
    </location>
</feature>
<feature type="region of interest" description="Disordered" evidence="1">
    <location>
        <begin position="2271"/>
        <end position="2291"/>
    </location>
</feature>
<dbReference type="FunCoup" id="A0A2Y9DIH4">
    <property type="interactions" value="44"/>
</dbReference>
<sequence length="3547" mass="393508">MDLVITQQLAYAESQQDAASLRKAYELIKSANLGKSEFDPSESFSPDLFVLCAEQAFKMGQPDVSEDCIQMYFKVKGPVTQFRGRAYLCRAQLCAPRSSENLEEFNNCVTEYMKTINFAKGEPRYYFLVYNASVLYWRMVRPFLKPGYRHHLIASLCQIVNVLNQTKEEDKEWRAELMLELIECYLDAGKNEEAAKFCSIAAPFIKANVPQKYRQIFSVMVRHKLMDEHHLKEEIKSSISLSVSFHINMLKAKLENNELPEDPNTILKALYKRLGSYNHQRLLSIREEKILLVFELARLSLTLKCEEIASGCITDLKKIENEKADPGRLIEIECLECEFEALKLENKIKVYIRAAVEAQLSIIQRLDVALQHAVRLGDPGVIHVVCTTQWNTCLPLLQHNLRHRLQKALSNVAEVLEKVDSLMVTLRCQVHMEMAHIEEDEDRLEPALEHLQKAMRLDSLGLYQDQLRMASNRLHLCTMLYQSPERAEDKAILAIEQAKKAMPKDSVRKKRALLVNAGLALAPDAFQIVLDSENEAKVSTGKIRSRFSHLFAKARHYIISVDKAAGHSRRLGNENDKERIQIWAELAKVARKQGVWDVCRSASRFCLLYDNVKAKKPPRIKRGKKKRGPESSMHGSWGQSELTLHRQEAPNLLRKFAEVGFINAEATVHLLRSEGVQLNDRPIPPEDLSQHPAGYVATPPEENSEWITYSTWIENLSQYAMSNWLRSAEIGRELREAWLVQNAVVYMLNHNHHLISAGRQRELVDALHALLNIVKATGHNGDPVTLAMLCNALARGLILSWIPTQASEKSKRFMRANLFHAALDSGATSEIRTAVEVCEFALNLTNGSVPEDVVPTGVRHQLIATWVKAKQLVQQQIGPRLGTDDPSVSEHINSVTKVLVAVEMYSCNGLGLMDFSVPPLAQLVKMASECNWSDPLVELQTLTRLTHFAYAAHDHEVTMLCSQKAIQMGIKYIRIFAPPEARLVAEMLSTAACIQGKSIMEDLKGQKQSRLTAAKAFIESARFGGIAGSSALVMLAARHYWNACLPMLSSGVSRKKVKGAVQRIIDIINKTEAKKQEKGKTLLLHQWPTADSQSCGTAEGCFLPGAEEDLTLRVALYGLLFHSYADQDDWEGGLKVLDEAMQVLPRTPHRLLIFKHMVIVKAKLGQNFSMEIQKFKDESEDYLAHMWHRLALNSKSVYGELRCYHNAIQALQKPESAWQKVDYILELGEWLYYQQCPLEDVLFHLTWAIEILLAMQHPRRADQPGGEETALEGSDTPPAMVEAGTASLESLRDVRQLDALACAHILLALVLSPSSPQYQDCCLTAYTFVRHIWQISLLTAGNSISESKTLAASSSPLLLPKKEKEKSKEKKEKEKGKEKEKSKDTKQVPRVGVDLKFSPSQSQTPVPGKRPEALPTSVEEWASYSCPEEIMALFKQDRSDFTVNPSSIQKPTYSLYYLDHLVNALKEMFLHELTIPVLQLGVLIADSVVESKSLADLYHLRLAQVCHDLKLREAATYHEEVVGQTYIGEMEQASCRKEIALKKEKNKEPLLEDSLPVLTELMAPAQPEAIRPLVAKDKILKVNSETGKGLDGASFPLLWTLKAEVLLEMDLQQPARLLLAEARLAFQELDDPCAESKCWYLLAQLANKENNYGQAEKMIERAQRLGGSEDFWYHSTLTLAETILSLENGARHTRVCRLFQKLIDAFTVLKKERPNRESLLEFMTTDLEARCVGLQIRAIQGTVHSEPSEYSMLLNKLDSCLLEIEKKFINCGYKEKCVDIKLERAKIKRLSAQNEKDEEQKTACYLEACDLTQGAVAEEEELFHRIQGLLALQDLQKVNTPLMRKLAHLKLSLAEVSLDMLQLIWEETLEQHFEQGSMDKLLEEYLQNASDYTSVGLKWFTLKRTLAHITLAQLSSLQPLCTSCAEIRARMLGLAGRALHLLAVNMSPLRPAFCWDESLLVEAKLSSLRSPEVEGEEGDGVESSRDLPASRAQPEGHSKKGADLKRKMAVAQRYLAQASEVLLQGLQAALGAGILEVAAAASLEMVECVGTLDPTTTLQFLALSQSCTASEMMQGVLLAATADTGSSQLAALLQLQHWLKRQGRTATSLFASVEQRLATTSKAWQNLQVTEQHFNLLSEVPPMFRVLFLHHSRDRSRLYGAVYERPKLIPTPKGKQLPTGGCCKVARVAVDPSALEHLLANMRQFQEQPLVDVYSKDKAVTMTSSVKNTQIQEEENYLRRFNDVLRPLEEYLKPLLPLMACPEARIQAPAFAAEPGKSKGKDKERKTSLGPALPEAADNVVLIVDQHLLALPLEGLSVFEEGSVSSVSRDFSLQMLMNRLHREETEGSVKKESKGKEPKRKSPAKKGRKGSVPRILPPDCIVVDSDNFKFVVDPYEEAQSIEVLTPVFVTREILERFRDSFTARWVGHLGNKYFPSQAEWEQLLGSCQGFFFYGMENFLSHILVERLAAMNLQECQVMVLLDLVHSFESMRRRSELAENKSALQLSLEGPIETAVLLSLVGVRSILANQWPTLLQDNAMRASVLWDNLLAVGKSMGRTVRLLQKMGSDDMASQAESSQTSKDMLASHRWQLRRPELLPTALNLVLYGLPHQAIGAVRPGVGKGSEAPGQPQTPFLEEVTEEKADVALRLAPRVGEDQHHSELAQPPGPPQPGSVGCPIHAARWEPCDSSTPTPGFPDPGTDYALHVLLDTGVPFSVSPGCKAAGSGFRQRGVQARPTSQQPRRPPLLPTLKELGANLQACSFPKLLPACSFPKLLPALKELGANLQACGFPKLLPALKELGANLQACSFPKQPKALQPSQLSPGPSSWLRELQELGQRAASSSPVRLPVLTARCHIPAFSRVLANGRIRSQAALRRAASRGREREAGRRREAPSFSRYVTRCKGRLCVTSAEALTSPVSEHLGGLVLSQRGWELALRSGDSGLLPAGRHESKLGRRPPQSAARRARLAHVSFKARRWHSRIPIPGGRTRLLGLSRKGGGGRLPGSCPRRRGGGMEPAFRRWGNDPRGQKRVEKEPPLLTPALSFTPATSPAPRTHFAPIRISHPTTPGSSAGSIPQSRPPTHPNLPRRLQSRRAARAAANGDRSSPSDPARSNRGPGRAWLRRRSRGLRGAGPQNRAPRGPRRRTEELPAGVARTLQDSAHSHPAREPGLRAPPPGLPQDRRAAATRDRLSSSPSRSSGRASDSAPTTPLSSPPPPARPLQPRPCPPPPSLPHSAPPSAAALALLRRLAEPQHWPDASAPGGAPRGPNNAPGGSSLRPGSRADTRRVSYDQVVRKEVRGRRRAQPAPGPPGGCRGRVPEPLRLVAHGLQGLRSRRSWCSRLVPLGPVACGAAAPGSRECEAGAPRATPHHATPSGTPGARPREAGATTERPAQRRRDLHKTKISPRGVRSERTRGSCTEPRGSPSLATEKPWRPGRYRKIVANEPPRAGEKLTVPGREMVACGGARPSPRPGLCFVGERPWAKSLGRAAAQGSGYLPATELRLRYRETPYREARAVSAPRRGPGGTERRPAAPARRRHACGIYPVCA</sequence>
<feature type="region of interest" description="Disordered" evidence="1">
    <location>
        <begin position="1355"/>
        <end position="1388"/>
    </location>
</feature>
<feature type="compositionally biased region" description="Basic and acidic residues" evidence="1">
    <location>
        <begin position="3280"/>
        <end position="3296"/>
    </location>
</feature>
<dbReference type="KEGG" id="tmu:101359277"/>
<gene>
    <name evidence="3" type="primary">CFAP46</name>
</gene>
<proteinExistence type="predicted"/>
<dbReference type="RefSeq" id="XP_004375045.1">
    <property type="nucleotide sequence ID" value="XM_004374988.1"/>
</dbReference>
<evidence type="ECO:0000256" key="1">
    <source>
        <dbReference type="SAM" id="MobiDB-lite"/>
    </source>
</evidence>
<feature type="compositionally biased region" description="Basic and acidic residues" evidence="1">
    <location>
        <begin position="3179"/>
        <end position="3190"/>
    </location>
</feature>
<feature type="region of interest" description="Disordered" evidence="1">
    <location>
        <begin position="3253"/>
        <end position="3318"/>
    </location>
</feature>
<accession>A0A2Y9DIH4</accession>
<keyword evidence="3" id="KW-0969">Cilium</keyword>
<feature type="region of interest" description="Disordered" evidence="1">
    <location>
        <begin position="2988"/>
        <end position="3237"/>
    </location>
</feature>
<dbReference type="Proteomes" id="UP000248480">
    <property type="component" value="Unplaced"/>
</dbReference>
<feature type="compositionally biased region" description="Basic residues" evidence="1">
    <location>
        <begin position="617"/>
        <end position="627"/>
    </location>
</feature>
<dbReference type="InParanoid" id="A0A2Y9DIH4"/>
<feature type="compositionally biased region" description="Low complexity" evidence="1">
    <location>
        <begin position="3257"/>
        <end position="3275"/>
    </location>
</feature>
<feature type="compositionally biased region" description="Basic and acidic residues" evidence="1">
    <location>
        <begin position="3017"/>
        <end position="3035"/>
    </location>
</feature>
<dbReference type="GO" id="GO:0060294">
    <property type="term" value="P:cilium movement involved in cell motility"/>
    <property type="evidence" value="ECO:0007669"/>
    <property type="project" value="InterPro"/>
</dbReference>
<feature type="region of interest" description="Disordered" evidence="1">
    <location>
        <begin position="617"/>
        <end position="640"/>
    </location>
</feature>
<dbReference type="CTD" id="54777"/>
<reference evidence="3" key="1">
    <citation type="submission" date="2025-08" db="UniProtKB">
        <authorList>
            <consortium name="RefSeq"/>
        </authorList>
    </citation>
    <scope>IDENTIFICATION</scope>
</reference>
<keyword evidence="3" id="KW-0282">Flagellum</keyword>
<protein>
    <submittedName>
        <fullName evidence="3">Cilia- and flagella-associated protein 46</fullName>
    </submittedName>
</protein>
<dbReference type="InterPro" id="IPR019734">
    <property type="entry name" value="TPR_rpt"/>
</dbReference>
<dbReference type="PANTHER" id="PTHR15977:SF15">
    <property type="entry name" value="CILIA- AND FLAGELLA-ASSOCIATED PROTEIN 46"/>
    <property type="match status" value="1"/>
</dbReference>
<feature type="compositionally biased region" description="Basic and acidic residues" evidence="1">
    <location>
        <begin position="1360"/>
        <end position="1387"/>
    </location>
</feature>
<organism evidence="2 3">
    <name type="scientific">Trichechus manatus latirostris</name>
    <name type="common">Florida manatee</name>
    <dbReference type="NCBI Taxonomy" id="127582"/>
    <lineage>
        <taxon>Eukaryota</taxon>
        <taxon>Metazoa</taxon>
        <taxon>Chordata</taxon>
        <taxon>Craniata</taxon>
        <taxon>Vertebrata</taxon>
        <taxon>Euteleostomi</taxon>
        <taxon>Mammalia</taxon>
        <taxon>Eutheria</taxon>
        <taxon>Afrotheria</taxon>
        <taxon>Sirenia</taxon>
        <taxon>Trichechidae</taxon>
        <taxon>Trichechus</taxon>
    </lineage>
</organism>
<feature type="compositionally biased region" description="Pro residues" evidence="1">
    <location>
        <begin position="3211"/>
        <end position="3235"/>
    </location>
</feature>
<keyword evidence="2" id="KW-1185">Reference proteome</keyword>
<keyword evidence="3" id="KW-0966">Cell projection</keyword>
<feature type="compositionally biased region" description="Basic residues" evidence="1">
    <location>
        <begin position="2357"/>
        <end position="2371"/>
    </location>
</feature>
<dbReference type="Pfam" id="PF25439">
    <property type="entry name" value="TPR_CFAP46_N"/>
    <property type="match status" value="1"/>
</dbReference>
<dbReference type="GeneID" id="101359277"/>
<feature type="compositionally biased region" description="Polar residues" evidence="1">
    <location>
        <begin position="3063"/>
        <end position="3076"/>
    </location>
</feature>
<feature type="region of interest" description="Disordered" evidence="1">
    <location>
        <begin position="3512"/>
        <end position="3536"/>
    </location>
</feature>
<feature type="region of interest" description="Disordered" evidence="1">
    <location>
        <begin position="2655"/>
        <end position="2697"/>
    </location>
</feature>
<name>A0A2Y9DIH4_TRIMA</name>
<feature type="compositionally biased region" description="Low complexity" evidence="1">
    <location>
        <begin position="3191"/>
        <end position="3210"/>
    </location>
</feature>
<dbReference type="InterPro" id="IPR057466">
    <property type="entry name" value="CFAP46_TPR"/>
</dbReference>
<dbReference type="SMART" id="SM00028">
    <property type="entry name" value="TPR"/>
    <property type="match status" value="4"/>
</dbReference>
<feature type="compositionally biased region" description="Low complexity" evidence="1">
    <location>
        <begin position="2687"/>
        <end position="2697"/>
    </location>
</feature>
<feature type="region of interest" description="Disordered" evidence="1">
    <location>
        <begin position="2342"/>
        <end position="2373"/>
    </location>
</feature>
<feature type="region of interest" description="Disordered" evidence="1">
    <location>
        <begin position="3350"/>
        <end position="3434"/>
    </location>
</feature>